<dbReference type="PANTHER" id="PTHR34072">
    <property type="entry name" value="ENZYMATIC POLYPROTEIN-RELATED"/>
    <property type="match status" value="1"/>
</dbReference>
<dbReference type="OrthoDB" id="1909920at2759"/>
<feature type="domain" description="Reverse transcriptase/retrotransposon-derived protein RNase H-like" evidence="1">
    <location>
        <begin position="48"/>
        <end position="90"/>
    </location>
</feature>
<dbReference type="Gene3D" id="3.30.70.270">
    <property type="match status" value="1"/>
</dbReference>
<evidence type="ECO:0000313" key="2">
    <source>
        <dbReference type="EMBL" id="KAF7820921.1"/>
    </source>
</evidence>
<protein>
    <submittedName>
        <fullName evidence="2">Retrovirus-related Pol polyprotein from transposon 17.6</fullName>
    </submittedName>
</protein>
<dbReference type="InterPro" id="IPR043128">
    <property type="entry name" value="Rev_trsase/Diguanyl_cyclase"/>
</dbReference>
<dbReference type="InterPro" id="IPR041577">
    <property type="entry name" value="RT_RNaseH_2"/>
</dbReference>
<evidence type="ECO:0000259" key="1">
    <source>
        <dbReference type="Pfam" id="PF17919"/>
    </source>
</evidence>
<proteinExistence type="predicted"/>
<reference evidence="2" key="1">
    <citation type="submission" date="2020-09" db="EMBL/GenBank/DDBJ databases">
        <title>Genome-Enabled Discovery of Anthraquinone Biosynthesis in Senna tora.</title>
        <authorList>
            <person name="Kang S.-H."/>
            <person name="Pandey R.P."/>
            <person name="Lee C.-M."/>
            <person name="Sim J.-S."/>
            <person name="Jeong J.-T."/>
            <person name="Choi B.-S."/>
            <person name="Jung M."/>
            <person name="Ginzburg D."/>
            <person name="Zhao K."/>
            <person name="Won S.Y."/>
            <person name="Oh T.-J."/>
            <person name="Yu Y."/>
            <person name="Kim N.-H."/>
            <person name="Lee O.R."/>
            <person name="Lee T.-H."/>
            <person name="Bashyal P."/>
            <person name="Kim T.-S."/>
            <person name="Lee W.-H."/>
            <person name="Kawkins C."/>
            <person name="Kim C.-K."/>
            <person name="Kim J.S."/>
            <person name="Ahn B.O."/>
            <person name="Rhee S.Y."/>
            <person name="Sohng J.K."/>
        </authorList>
    </citation>
    <scope>NUCLEOTIDE SEQUENCE</scope>
    <source>
        <tissue evidence="2">Leaf</tissue>
    </source>
</reference>
<dbReference type="EMBL" id="JAAIUW010000008">
    <property type="protein sequence ID" value="KAF7820921.1"/>
    <property type="molecule type" value="Genomic_DNA"/>
</dbReference>
<dbReference type="FunFam" id="3.30.70.270:FF:000020">
    <property type="entry name" value="Transposon Tf2-6 polyprotein-like Protein"/>
    <property type="match status" value="1"/>
</dbReference>
<dbReference type="Proteomes" id="UP000634136">
    <property type="component" value="Unassembled WGS sequence"/>
</dbReference>
<name>A0A834TGX0_9FABA</name>
<keyword evidence="3" id="KW-1185">Reference proteome</keyword>
<evidence type="ECO:0000313" key="3">
    <source>
        <dbReference type="Proteomes" id="UP000634136"/>
    </source>
</evidence>
<comment type="caution">
    <text evidence="2">The sequence shown here is derived from an EMBL/GenBank/DDBJ whole genome shotgun (WGS) entry which is preliminary data.</text>
</comment>
<accession>A0A834TGX0</accession>
<dbReference type="Pfam" id="PF17919">
    <property type="entry name" value="RT_RNaseH_2"/>
    <property type="match status" value="1"/>
</dbReference>
<organism evidence="2 3">
    <name type="scientific">Senna tora</name>
    <dbReference type="NCBI Taxonomy" id="362788"/>
    <lineage>
        <taxon>Eukaryota</taxon>
        <taxon>Viridiplantae</taxon>
        <taxon>Streptophyta</taxon>
        <taxon>Embryophyta</taxon>
        <taxon>Tracheophyta</taxon>
        <taxon>Spermatophyta</taxon>
        <taxon>Magnoliopsida</taxon>
        <taxon>eudicotyledons</taxon>
        <taxon>Gunneridae</taxon>
        <taxon>Pentapetalae</taxon>
        <taxon>rosids</taxon>
        <taxon>fabids</taxon>
        <taxon>Fabales</taxon>
        <taxon>Fabaceae</taxon>
        <taxon>Caesalpinioideae</taxon>
        <taxon>Cassia clade</taxon>
        <taxon>Senna</taxon>
    </lineage>
</organism>
<dbReference type="PANTHER" id="PTHR34072:SF55">
    <property type="entry name" value="DNA_RNA POLYMERASES SUPERFAMILY PROTEIN"/>
    <property type="match status" value="1"/>
</dbReference>
<dbReference type="SUPFAM" id="SSF56672">
    <property type="entry name" value="DNA/RNA polymerases"/>
    <property type="match status" value="1"/>
</dbReference>
<sequence length="153" mass="17233">MVRWLVPKDLKALMGFLGITGYYTRFVKNYSKIAAPLTNLLKKDAFKWNTEAQKAFKELKNAMTTVPVLAMPNFSQHFEIETNASSTGSQVPVDQQKWASKLMGYNFEIHYKPGVENKAADALSRKGEDMELKAFSVWRMVTDIPGTTNASFG</sequence>
<gene>
    <name evidence="2" type="ORF">G2W53_026376</name>
</gene>
<dbReference type="InterPro" id="IPR043502">
    <property type="entry name" value="DNA/RNA_pol_sf"/>
</dbReference>
<dbReference type="AlphaFoldDB" id="A0A834TGX0"/>